<dbReference type="Proteomes" id="UP001235849">
    <property type="component" value="Unassembled WGS sequence"/>
</dbReference>
<keyword evidence="3" id="KW-0732">Signal</keyword>
<dbReference type="PANTHER" id="PTHR46847">
    <property type="entry name" value="D-ALLOSE-BINDING PERIPLASMIC PROTEIN-RELATED"/>
    <property type="match status" value="1"/>
</dbReference>
<organism evidence="6 7">
    <name type="scientific">Roseofilum capinflatum BLCC-M114</name>
    <dbReference type="NCBI Taxonomy" id="3022440"/>
    <lineage>
        <taxon>Bacteria</taxon>
        <taxon>Bacillati</taxon>
        <taxon>Cyanobacteriota</taxon>
        <taxon>Cyanophyceae</taxon>
        <taxon>Desertifilales</taxon>
        <taxon>Desertifilaceae</taxon>
        <taxon>Roseofilum</taxon>
        <taxon>Roseofilum capinflatum</taxon>
    </lineage>
</organism>
<evidence type="ECO:0000259" key="5">
    <source>
        <dbReference type="Pfam" id="PF13407"/>
    </source>
</evidence>
<protein>
    <submittedName>
        <fullName evidence="6">Sugar ABC transporter substrate-binding protein</fullName>
    </submittedName>
</protein>
<dbReference type="Pfam" id="PF13407">
    <property type="entry name" value="Peripla_BP_4"/>
    <property type="match status" value="1"/>
</dbReference>
<dbReference type="SUPFAM" id="SSF53822">
    <property type="entry name" value="Periplasmic binding protein-like I"/>
    <property type="match status" value="1"/>
</dbReference>
<feature type="compositionally biased region" description="Polar residues" evidence="4">
    <location>
        <begin position="43"/>
        <end position="53"/>
    </location>
</feature>
<dbReference type="PROSITE" id="PS51257">
    <property type="entry name" value="PROKAR_LIPOPROTEIN"/>
    <property type="match status" value="1"/>
</dbReference>
<evidence type="ECO:0000256" key="3">
    <source>
        <dbReference type="ARBA" id="ARBA00022729"/>
    </source>
</evidence>
<evidence type="ECO:0000256" key="2">
    <source>
        <dbReference type="ARBA" id="ARBA00007639"/>
    </source>
</evidence>
<evidence type="ECO:0000313" key="7">
    <source>
        <dbReference type="Proteomes" id="UP001235849"/>
    </source>
</evidence>
<gene>
    <name evidence="6" type="ORF">PMG25_06220</name>
</gene>
<dbReference type="CDD" id="cd01536">
    <property type="entry name" value="PBP1_ABC_sugar_binding-like"/>
    <property type="match status" value="1"/>
</dbReference>
<comment type="caution">
    <text evidence="6">The sequence shown here is derived from an EMBL/GenBank/DDBJ whole genome shotgun (WGS) entry which is preliminary data.</text>
</comment>
<name>A0ABT7B3C9_9CYAN</name>
<dbReference type="Gene3D" id="3.40.50.2300">
    <property type="match status" value="2"/>
</dbReference>
<evidence type="ECO:0000256" key="4">
    <source>
        <dbReference type="SAM" id="MobiDB-lite"/>
    </source>
</evidence>
<feature type="compositionally biased region" description="Low complexity" evidence="4">
    <location>
        <begin position="31"/>
        <end position="42"/>
    </location>
</feature>
<dbReference type="InterPro" id="IPR025997">
    <property type="entry name" value="SBP_2_dom"/>
</dbReference>
<feature type="region of interest" description="Disordered" evidence="4">
    <location>
        <begin position="31"/>
        <end position="53"/>
    </location>
</feature>
<dbReference type="EMBL" id="JAQOSO010000026">
    <property type="protein sequence ID" value="MDJ1173684.1"/>
    <property type="molecule type" value="Genomic_DNA"/>
</dbReference>
<comment type="similarity">
    <text evidence="2">Belongs to the bacterial solute-binding protein 2 family.</text>
</comment>
<comment type="subcellular location">
    <subcellularLocation>
        <location evidence="1">Cell envelope</location>
    </subcellularLocation>
</comment>
<proteinExistence type="inferred from homology"/>
<sequence length="362" mass="39819">MKINLFTTWMILFYLSISLVSCKSATNNSLTSEENLSSSSETISQTGTDSATVDGSEIDLETERVATQPWNITFVTKAPNYAELSEDDYWSVTWRGIEQAGKDFGVNVELAYISDPCENELECIEAQIRLISEYLSSENTDGMIIAPMDANRLVPVTEKIIETGIPVIALDSAINTEKVLSLVSFNNFQAGKVMGEWLVERLEDNSNVLILEGVRSQRSAIDRRNGFLAGLEQGNINVLATESALWDREMAEQITTQWLNDFSDIDAIMCANDTMALGALRAIQKAGRSDILITGYDAIQEAIAAIAKGEIAATIDQSPDLQARIALQMMVRHLETGGTLPSIIYMPEIKVVSKENAQNSLQ</sequence>
<evidence type="ECO:0000313" key="6">
    <source>
        <dbReference type="EMBL" id="MDJ1173684.1"/>
    </source>
</evidence>
<dbReference type="InterPro" id="IPR028082">
    <property type="entry name" value="Peripla_BP_I"/>
</dbReference>
<reference evidence="6 7" key="1">
    <citation type="submission" date="2023-01" db="EMBL/GenBank/DDBJ databases">
        <title>Novel diversity within Roseofilum (Cyanobacteria; Desertifilaceae) from marine benthic mats with descriptions of four novel species.</title>
        <authorList>
            <person name="Wang Y."/>
            <person name="Berthold D.E."/>
            <person name="Hu J."/>
            <person name="Lefler F.W."/>
            <person name="Laughinghouse H.D. IV."/>
        </authorList>
    </citation>
    <scope>NUCLEOTIDE SEQUENCE [LARGE SCALE GENOMIC DNA]</scope>
    <source>
        <strain evidence="6 7">BLCC-M114</strain>
    </source>
</reference>
<dbReference type="PANTHER" id="PTHR46847:SF1">
    <property type="entry name" value="D-ALLOSE-BINDING PERIPLASMIC PROTEIN-RELATED"/>
    <property type="match status" value="1"/>
</dbReference>
<dbReference type="RefSeq" id="WP_283766035.1">
    <property type="nucleotide sequence ID" value="NZ_JAQOSO010000026.1"/>
</dbReference>
<feature type="domain" description="Periplasmic binding protein" evidence="5">
    <location>
        <begin position="86"/>
        <end position="335"/>
    </location>
</feature>
<keyword evidence="7" id="KW-1185">Reference proteome</keyword>
<accession>A0ABT7B3C9</accession>
<evidence type="ECO:0000256" key="1">
    <source>
        <dbReference type="ARBA" id="ARBA00004196"/>
    </source>
</evidence>